<dbReference type="EMBL" id="JABMOJ010000142">
    <property type="protein sequence ID" value="NQV64504.1"/>
    <property type="molecule type" value="Genomic_DNA"/>
</dbReference>
<name>A0A972VUH7_9GAMM</name>
<keyword evidence="2" id="KW-0472">Membrane</keyword>
<dbReference type="Proteomes" id="UP000754644">
    <property type="component" value="Unassembled WGS sequence"/>
</dbReference>
<organism evidence="3 4">
    <name type="scientific">SAR86 cluster bacterium</name>
    <dbReference type="NCBI Taxonomy" id="2030880"/>
    <lineage>
        <taxon>Bacteria</taxon>
        <taxon>Pseudomonadati</taxon>
        <taxon>Pseudomonadota</taxon>
        <taxon>Gammaproteobacteria</taxon>
        <taxon>SAR86 cluster</taxon>
    </lineage>
</organism>
<dbReference type="InterPro" id="IPR001753">
    <property type="entry name" value="Enoyl-CoA_hydra/iso"/>
</dbReference>
<keyword evidence="2" id="KW-1133">Transmembrane helix</keyword>
<comment type="similarity">
    <text evidence="1">Belongs to the enoyl-CoA hydratase/isomerase family.</text>
</comment>
<reference evidence="3" key="1">
    <citation type="submission" date="2020-05" db="EMBL/GenBank/DDBJ databases">
        <title>Sulfur intermediates as new biogeochemical hubs in an aquatic model microbial ecosystem.</title>
        <authorList>
            <person name="Vigneron A."/>
        </authorList>
    </citation>
    <scope>NUCLEOTIDE SEQUENCE</scope>
    <source>
        <strain evidence="3">Bin.250</strain>
    </source>
</reference>
<sequence length="261" mass="28205">MNYQYVKVSIENKVAVITLNAPDVLNALSKIMVEELSAAISEVAHPDSGARCLIMTGEGRAFCAGANLAARGEAGSLPPVGHILETHYASVMNKLRRLPFPFVSAVNGPAVGVGMSFAIMADMVVMAKSAYFLQAFANVGLIPDGGATWLLPRIVGWRRATELSMMAERLPAEKALEWGLINRLVEDADVMGEAMQIAEKFANGPFSLGLIRRAYWDSQENSFSQQLQLETELQTQAGASADNVEGIKAFLEKRPAKFTGQ</sequence>
<feature type="transmembrane region" description="Helical" evidence="2">
    <location>
        <begin position="98"/>
        <end position="119"/>
    </location>
</feature>
<dbReference type="AlphaFoldDB" id="A0A972VUH7"/>
<evidence type="ECO:0000256" key="1">
    <source>
        <dbReference type="ARBA" id="ARBA00005254"/>
    </source>
</evidence>
<dbReference type="InterPro" id="IPR014748">
    <property type="entry name" value="Enoyl-CoA_hydra_C"/>
</dbReference>
<dbReference type="PANTHER" id="PTHR43459">
    <property type="entry name" value="ENOYL-COA HYDRATASE"/>
    <property type="match status" value="1"/>
</dbReference>
<dbReference type="CDD" id="cd06558">
    <property type="entry name" value="crotonase-like"/>
    <property type="match status" value="1"/>
</dbReference>
<protein>
    <submittedName>
        <fullName evidence="3">Enoyl-CoA hydratase/isomerase family protein</fullName>
    </submittedName>
</protein>
<evidence type="ECO:0000313" key="4">
    <source>
        <dbReference type="Proteomes" id="UP000754644"/>
    </source>
</evidence>
<gene>
    <name evidence="3" type="ORF">HQ497_03975</name>
</gene>
<accession>A0A972VUH7</accession>
<dbReference type="PANTHER" id="PTHR43459:SF1">
    <property type="entry name" value="EG:BACN32G11.4 PROTEIN"/>
    <property type="match status" value="1"/>
</dbReference>
<dbReference type="Gene3D" id="1.10.12.10">
    <property type="entry name" value="Lyase 2-enoyl-coa Hydratase, Chain A, domain 2"/>
    <property type="match status" value="1"/>
</dbReference>
<keyword evidence="2" id="KW-0812">Transmembrane</keyword>
<proteinExistence type="inferred from homology"/>
<dbReference type="Gene3D" id="3.90.226.10">
    <property type="entry name" value="2-enoyl-CoA Hydratase, Chain A, domain 1"/>
    <property type="match status" value="1"/>
</dbReference>
<evidence type="ECO:0000313" key="3">
    <source>
        <dbReference type="EMBL" id="NQV64504.1"/>
    </source>
</evidence>
<dbReference type="Pfam" id="PF00378">
    <property type="entry name" value="ECH_1"/>
    <property type="match status" value="1"/>
</dbReference>
<dbReference type="GO" id="GO:0003824">
    <property type="term" value="F:catalytic activity"/>
    <property type="evidence" value="ECO:0007669"/>
    <property type="project" value="UniProtKB-ARBA"/>
</dbReference>
<evidence type="ECO:0000256" key="2">
    <source>
        <dbReference type="SAM" id="Phobius"/>
    </source>
</evidence>
<dbReference type="SUPFAM" id="SSF52096">
    <property type="entry name" value="ClpP/crotonase"/>
    <property type="match status" value="1"/>
</dbReference>
<dbReference type="InterPro" id="IPR029045">
    <property type="entry name" value="ClpP/crotonase-like_dom_sf"/>
</dbReference>
<feature type="transmembrane region" description="Helical" evidence="2">
    <location>
        <begin position="131"/>
        <end position="151"/>
    </location>
</feature>
<comment type="caution">
    <text evidence="3">The sequence shown here is derived from an EMBL/GenBank/DDBJ whole genome shotgun (WGS) entry which is preliminary data.</text>
</comment>